<dbReference type="PANTHER" id="PTHR35807:SF1">
    <property type="entry name" value="TRANSCRIPTIONAL REGULATOR REDD"/>
    <property type="match status" value="1"/>
</dbReference>
<dbReference type="CDD" id="cd15831">
    <property type="entry name" value="BTAD"/>
    <property type="match status" value="1"/>
</dbReference>
<dbReference type="InterPro" id="IPR016032">
    <property type="entry name" value="Sig_transdc_resp-reg_C-effctor"/>
</dbReference>
<dbReference type="GO" id="GO:0006355">
    <property type="term" value="P:regulation of DNA-templated transcription"/>
    <property type="evidence" value="ECO:0007669"/>
    <property type="project" value="InterPro"/>
</dbReference>
<dbReference type="InterPro" id="IPR005158">
    <property type="entry name" value="BTAD"/>
</dbReference>
<evidence type="ECO:0000256" key="7">
    <source>
        <dbReference type="SAM" id="MobiDB-lite"/>
    </source>
</evidence>
<dbReference type="GO" id="GO:0000160">
    <property type="term" value="P:phosphorelay signal transduction system"/>
    <property type="evidence" value="ECO:0007669"/>
    <property type="project" value="UniProtKB-KW"/>
</dbReference>
<feature type="DNA-binding region" description="OmpR/PhoB-type" evidence="6">
    <location>
        <begin position="1"/>
        <end position="97"/>
    </location>
</feature>
<dbReference type="AlphaFoldDB" id="A0A1Z1WFQ4"/>
<keyword evidence="2" id="KW-0902">Two-component regulatory system</keyword>
<dbReference type="InterPro" id="IPR027417">
    <property type="entry name" value="P-loop_NTPase"/>
</dbReference>
<dbReference type="RefSeq" id="WP_237307397.1">
    <property type="nucleotide sequence ID" value="NZ_CP021748.1"/>
</dbReference>
<keyword evidence="4 6" id="KW-0238">DNA-binding</keyword>
<dbReference type="Gene3D" id="3.40.50.300">
    <property type="entry name" value="P-loop containing nucleotide triphosphate hydrolases"/>
    <property type="match status" value="1"/>
</dbReference>
<dbReference type="Pfam" id="PF13424">
    <property type="entry name" value="TPR_12"/>
    <property type="match status" value="2"/>
</dbReference>
<feature type="compositionally biased region" description="Pro residues" evidence="7">
    <location>
        <begin position="292"/>
        <end position="303"/>
    </location>
</feature>
<dbReference type="InterPro" id="IPR051677">
    <property type="entry name" value="AfsR-DnrI-RedD_regulator"/>
</dbReference>
<dbReference type="SUPFAM" id="SSF52540">
    <property type="entry name" value="P-loop containing nucleoside triphosphate hydrolases"/>
    <property type="match status" value="1"/>
</dbReference>
<dbReference type="PRINTS" id="PR00364">
    <property type="entry name" value="DISEASERSIST"/>
</dbReference>
<dbReference type="GO" id="GO:0003677">
    <property type="term" value="F:DNA binding"/>
    <property type="evidence" value="ECO:0007669"/>
    <property type="project" value="UniProtKB-UniRule"/>
</dbReference>
<dbReference type="KEGG" id="salf:SMD44_04726"/>
<dbReference type="PANTHER" id="PTHR35807">
    <property type="entry name" value="TRANSCRIPTIONAL REGULATOR REDD-RELATED"/>
    <property type="match status" value="1"/>
</dbReference>
<dbReference type="SMART" id="SM00028">
    <property type="entry name" value="TPR"/>
    <property type="match status" value="5"/>
</dbReference>
<comment type="similarity">
    <text evidence="1">Belongs to the AfsR/DnrI/RedD regulatory family.</text>
</comment>
<dbReference type="STRING" id="67267.GCA_000716675_02176"/>
<dbReference type="Gene3D" id="1.25.40.10">
    <property type="entry name" value="Tetratricopeptide repeat domain"/>
    <property type="match status" value="3"/>
</dbReference>
<dbReference type="InterPro" id="IPR011990">
    <property type="entry name" value="TPR-like_helical_dom_sf"/>
</dbReference>
<evidence type="ECO:0000256" key="1">
    <source>
        <dbReference type="ARBA" id="ARBA00005820"/>
    </source>
</evidence>
<dbReference type="Gene3D" id="1.10.10.10">
    <property type="entry name" value="Winged helix-like DNA-binding domain superfamily/Winged helix DNA-binding domain"/>
    <property type="match status" value="2"/>
</dbReference>
<dbReference type="SUPFAM" id="SSF46894">
    <property type="entry name" value="C-terminal effector domain of the bipartite response regulators"/>
    <property type="match status" value="1"/>
</dbReference>
<protein>
    <recommendedName>
        <fullName evidence="8">OmpR/PhoB-type domain-containing protein</fullName>
    </recommendedName>
</protein>
<dbReference type="SUPFAM" id="SSF48452">
    <property type="entry name" value="TPR-like"/>
    <property type="match status" value="2"/>
</dbReference>
<keyword evidence="10" id="KW-1185">Reference proteome</keyword>
<dbReference type="GO" id="GO:0043531">
    <property type="term" value="F:ADP binding"/>
    <property type="evidence" value="ECO:0007669"/>
    <property type="project" value="InterPro"/>
</dbReference>
<dbReference type="InterPro" id="IPR019734">
    <property type="entry name" value="TPR_rpt"/>
</dbReference>
<evidence type="ECO:0000256" key="2">
    <source>
        <dbReference type="ARBA" id="ARBA00023012"/>
    </source>
</evidence>
<dbReference type="InterPro" id="IPR002182">
    <property type="entry name" value="NB-ARC"/>
</dbReference>
<keyword evidence="3" id="KW-0805">Transcription regulation</keyword>
<gene>
    <name evidence="9" type="ORF">SMD44_04726</name>
</gene>
<evidence type="ECO:0000313" key="9">
    <source>
        <dbReference type="EMBL" id="ARX85267.1"/>
    </source>
</evidence>
<organism evidence="9 10">
    <name type="scientific">Streptomyces alboflavus</name>
    <dbReference type="NCBI Taxonomy" id="67267"/>
    <lineage>
        <taxon>Bacteria</taxon>
        <taxon>Bacillati</taxon>
        <taxon>Actinomycetota</taxon>
        <taxon>Actinomycetes</taxon>
        <taxon>Kitasatosporales</taxon>
        <taxon>Streptomycetaceae</taxon>
        <taxon>Streptomyces</taxon>
    </lineage>
</organism>
<feature type="region of interest" description="Disordered" evidence="7">
    <location>
        <begin position="254"/>
        <end position="307"/>
    </location>
</feature>
<dbReference type="Pfam" id="PF00931">
    <property type="entry name" value="NB-ARC"/>
    <property type="match status" value="1"/>
</dbReference>
<dbReference type="SMART" id="SM01043">
    <property type="entry name" value="BTAD"/>
    <property type="match status" value="1"/>
</dbReference>
<evidence type="ECO:0000256" key="3">
    <source>
        <dbReference type="ARBA" id="ARBA00023015"/>
    </source>
</evidence>
<evidence type="ECO:0000256" key="5">
    <source>
        <dbReference type="ARBA" id="ARBA00023163"/>
    </source>
</evidence>
<dbReference type="Pfam" id="PF03704">
    <property type="entry name" value="BTAD"/>
    <property type="match status" value="1"/>
</dbReference>
<evidence type="ECO:0000313" key="10">
    <source>
        <dbReference type="Proteomes" id="UP000195880"/>
    </source>
</evidence>
<name>A0A1Z1WFQ4_9ACTN</name>
<sequence length="1019" mass="110355">MASLQFSLLGPLRILRDSTSLPVGYPQQQAMLATLLLRPGRAAGVADLIDALWGTEPPAKAVSTLRTYAWRWRRILTADRPDQDVLATFGDGYRLHVPEESIDAFQVTRLTAQAERAGAQGRPEQARELLCQALELWEGEPLAAIPGPFAERQRQRLGELRLALLEERLAYELALGHAARCVPELTELTTEHSLRERPYGLLMTALYQAGRSADALAVFRDARRLLIDELGVEPGPELEGLHRRILERDPTLVPTAPESIGLVGSGAETDADEAPEQPEPAPGPRQESTAPLPRPAQLPPPEPDFIGRERLVDTLGDCLRQPGRSTPAVAVLVGMGGVGKTSLALHVAHRVRGTFPDGQLYADLHGGDAVPSRPEIVLANFLSALGVTADALPDDLESRTALFRSVVDGRRMLIVLDNVRDAQQLRPLLPGTECCAVVVTSRSRMAGLPVTLQLNVDVFHSSEANELLCRAIGETRMAAEPQAALDLVEACGFLPLAVRIVAARLAARPMWSIASLRERLAVESRRLDELRAGELAVEAVFELSYRQLTDEQAAAFRRLAAVDCAEIGVAAAAAMLGTDQADAEDVLESLVDACMLESKVSGRYGYHDLLRAFACRKSRGKQPDEASVAQDRLLGFLLSTTCEAFRQAAPADPVSGTFTPSDTPGLSFADLAAAQQWVSVEAEEARALVTQVARECAAACAEDGGTAHGVRGEHEVRRLRQAIDLLIALSPFDVSTCYAELVSTADTLVSAAVRHRDRAAEGRARFLQCTYALAAARLCNAEAEARAALTACREVGDTVVLQQVLNDLGLIAQYLSRYDEAIAHFNESIALARRLGHRSGEMAITVNAALVQVRAGNAAEAVAVCREVLDGDVYARDIPGRAYALYVLGLALHTLGNHHEAVARFKECLDLCTRANLRSRSVHARYRLAESLRTLGDLEQALPHAERALAQCEEIASERDQGHALMVLGRVLFDLGRRAEGRALWQRAYVLFTQLKLPDASEAATLLRASERELAGDCG</sequence>
<proteinExistence type="inferred from homology"/>
<accession>A0A1Z1WFQ4</accession>
<evidence type="ECO:0000256" key="6">
    <source>
        <dbReference type="PROSITE-ProRule" id="PRU01091"/>
    </source>
</evidence>
<dbReference type="PROSITE" id="PS51755">
    <property type="entry name" value="OMPR_PHOB"/>
    <property type="match status" value="1"/>
</dbReference>
<dbReference type="EMBL" id="CP021748">
    <property type="protein sequence ID" value="ARX85267.1"/>
    <property type="molecule type" value="Genomic_DNA"/>
</dbReference>
<dbReference type="eggNOG" id="COG3629">
    <property type="taxonomic scope" value="Bacteria"/>
</dbReference>
<evidence type="ECO:0000259" key="8">
    <source>
        <dbReference type="PROSITE" id="PS51755"/>
    </source>
</evidence>
<reference evidence="9 10" key="1">
    <citation type="submission" date="2017-05" db="EMBL/GenBank/DDBJ databases">
        <title>Streptomyces alboflavus Genome sequencing and assembly.</title>
        <authorList>
            <person name="Wang Y."/>
            <person name="Du B."/>
            <person name="Ding Y."/>
            <person name="Liu H."/>
            <person name="Hou Q."/>
            <person name="Liu K."/>
            <person name="Wang C."/>
            <person name="Yao L."/>
        </authorList>
    </citation>
    <scope>NUCLEOTIDE SEQUENCE [LARGE SCALE GENOMIC DNA]</scope>
    <source>
        <strain evidence="9 10">MDJK44</strain>
    </source>
</reference>
<dbReference type="InterPro" id="IPR001867">
    <property type="entry name" value="OmpR/PhoB-type_DNA-bd"/>
</dbReference>
<keyword evidence="5" id="KW-0804">Transcription</keyword>
<dbReference type="Proteomes" id="UP000195880">
    <property type="component" value="Chromosome"/>
</dbReference>
<dbReference type="InterPro" id="IPR036388">
    <property type="entry name" value="WH-like_DNA-bd_sf"/>
</dbReference>
<evidence type="ECO:0000256" key="4">
    <source>
        <dbReference type="ARBA" id="ARBA00023125"/>
    </source>
</evidence>
<feature type="domain" description="OmpR/PhoB-type" evidence="8">
    <location>
        <begin position="1"/>
        <end position="97"/>
    </location>
</feature>